<keyword evidence="2" id="KW-0723">Serine/threonine-protein kinase</keyword>
<dbReference type="EMBL" id="JBBJBU010000001">
    <property type="protein sequence ID" value="KAK7207033.1"/>
    <property type="molecule type" value="Genomic_DNA"/>
</dbReference>
<evidence type="ECO:0000313" key="10">
    <source>
        <dbReference type="EMBL" id="KAK7207033.1"/>
    </source>
</evidence>
<dbReference type="Gene3D" id="1.10.510.10">
    <property type="entry name" value="Transferase(Phosphotransferase) domain 1"/>
    <property type="match status" value="1"/>
</dbReference>
<keyword evidence="3" id="KW-0808">Transferase</keyword>
<dbReference type="Gene3D" id="3.30.200.20">
    <property type="entry name" value="Phosphorylase Kinase, domain 1"/>
    <property type="match status" value="1"/>
</dbReference>
<sequence>MKKEIEDARIREQEEAELKELLNFCTIPTIEDFSQFIEEHRRTWSMQKLGEASYSEVYAALHARTKQSTVLKIMPFGRKDMEQASIQDISNELKISKTMMRFDGFVDVVGAYIVKGEYPEHLLTLWDQYADLKESENERPDFYDEEQKFCIVMLQNGGTDLEHFKLKSWREAATVFWRVAKSIAKAEQAVEFEHRDLHWGNIVLDRKKSEVSDMIEKLSLQDTKEVYAVNIQVTIIDYTLSRARCGDEGVVFSSMDDPALYNGRGDYQFDIYRFVRNSNQRRRSGKPTQRFDWSLYVPRTNTLWLHYLAERLIREKNLTEPRVVGSGSNTRAASRRGGKAAAESSQAEIDAYRSLDLVFKLIDPRKRRFGAGKKAGGGVVAEIGTAGDLVAWGREEGIVYE</sequence>
<evidence type="ECO:0000256" key="4">
    <source>
        <dbReference type="ARBA" id="ARBA00022741"/>
    </source>
</evidence>
<dbReference type="InterPro" id="IPR000719">
    <property type="entry name" value="Prot_kinase_dom"/>
</dbReference>
<dbReference type="InterPro" id="IPR011009">
    <property type="entry name" value="Kinase-like_dom_sf"/>
</dbReference>
<comment type="catalytic activity">
    <reaction evidence="7">
        <text>L-threonyl-[protein] + ATP = O-phospho-L-threonyl-[protein] + ADP + H(+)</text>
        <dbReference type="Rhea" id="RHEA:46608"/>
        <dbReference type="Rhea" id="RHEA-COMP:11060"/>
        <dbReference type="Rhea" id="RHEA-COMP:11605"/>
        <dbReference type="ChEBI" id="CHEBI:15378"/>
        <dbReference type="ChEBI" id="CHEBI:30013"/>
        <dbReference type="ChEBI" id="CHEBI:30616"/>
        <dbReference type="ChEBI" id="CHEBI:61977"/>
        <dbReference type="ChEBI" id="CHEBI:456216"/>
        <dbReference type="EC" id="2.7.11.1"/>
    </reaction>
</comment>
<dbReference type="PANTHER" id="PTHR24419:SF18">
    <property type="entry name" value="SERINE_THREONINE-PROTEIN KINASE HASPIN"/>
    <property type="match status" value="1"/>
</dbReference>
<accession>A0ABR1FD98</accession>
<evidence type="ECO:0000256" key="1">
    <source>
        <dbReference type="ARBA" id="ARBA00012513"/>
    </source>
</evidence>
<dbReference type="SUPFAM" id="SSF56112">
    <property type="entry name" value="Protein kinase-like (PK-like)"/>
    <property type="match status" value="1"/>
</dbReference>
<dbReference type="PROSITE" id="PS50011">
    <property type="entry name" value="PROTEIN_KINASE_DOM"/>
    <property type="match status" value="1"/>
</dbReference>
<comment type="catalytic activity">
    <reaction evidence="8">
        <text>L-seryl-[protein] + ATP = O-phospho-L-seryl-[protein] + ADP + H(+)</text>
        <dbReference type="Rhea" id="RHEA:17989"/>
        <dbReference type="Rhea" id="RHEA-COMP:9863"/>
        <dbReference type="Rhea" id="RHEA-COMP:11604"/>
        <dbReference type="ChEBI" id="CHEBI:15378"/>
        <dbReference type="ChEBI" id="CHEBI:29999"/>
        <dbReference type="ChEBI" id="CHEBI:30616"/>
        <dbReference type="ChEBI" id="CHEBI:83421"/>
        <dbReference type="ChEBI" id="CHEBI:456216"/>
        <dbReference type="EC" id="2.7.11.1"/>
    </reaction>
</comment>
<keyword evidence="11" id="KW-1185">Reference proteome</keyword>
<dbReference type="Proteomes" id="UP001498771">
    <property type="component" value="Unassembled WGS sequence"/>
</dbReference>
<name>A0ABR1FD98_9ASCO</name>
<evidence type="ECO:0000259" key="9">
    <source>
        <dbReference type="PROSITE" id="PS50011"/>
    </source>
</evidence>
<evidence type="ECO:0000256" key="5">
    <source>
        <dbReference type="ARBA" id="ARBA00022777"/>
    </source>
</evidence>
<dbReference type="RefSeq" id="XP_064770066.1">
    <property type="nucleotide sequence ID" value="XM_064910299.1"/>
</dbReference>
<dbReference type="GeneID" id="90035811"/>
<dbReference type="SMART" id="SM01331">
    <property type="entry name" value="DUF3635"/>
    <property type="match status" value="1"/>
</dbReference>
<keyword evidence="4" id="KW-0547">Nucleotide-binding</keyword>
<evidence type="ECO:0000256" key="7">
    <source>
        <dbReference type="ARBA" id="ARBA00047899"/>
    </source>
</evidence>
<evidence type="ECO:0000256" key="3">
    <source>
        <dbReference type="ARBA" id="ARBA00022679"/>
    </source>
</evidence>
<organism evidence="10 11">
    <name type="scientific">Myxozyma melibiosi</name>
    <dbReference type="NCBI Taxonomy" id="54550"/>
    <lineage>
        <taxon>Eukaryota</taxon>
        <taxon>Fungi</taxon>
        <taxon>Dikarya</taxon>
        <taxon>Ascomycota</taxon>
        <taxon>Saccharomycotina</taxon>
        <taxon>Lipomycetes</taxon>
        <taxon>Lipomycetales</taxon>
        <taxon>Lipomycetaceae</taxon>
        <taxon>Myxozyma</taxon>
    </lineage>
</organism>
<comment type="caution">
    <text evidence="10">The sequence shown here is derived from an EMBL/GenBank/DDBJ whole genome shotgun (WGS) entry which is preliminary data.</text>
</comment>
<evidence type="ECO:0000256" key="8">
    <source>
        <dbReference type="ARBA" id="ARBA00048679"/>
    </source>
</evidence>
<keyword evidence="6" id="KW-0067">ATP-binding</keyword>
<dbReference type="EC" id="2.7.11.1" evidence="1"/>
<gene>
    <name evidence="10" type="ORF">BZA70DRAFT_234522</name>
</gene>
<keyword evidence="5" id="KW-0418">Kinase</keyword>
<dbReference type="Pfam" id="PF12330">
    <property type="entry name" value="Haspin_kinase"/>
    <property type="match status" value="1"/>
</dbReference>
<evidence type="ECO:0000256" key="2">
    <source>
        <dbReference type="ARBA" id="ARBA00022527"/>
    </source>
</evidence>
<dbReference type="PANTHER" id="PTHR24419">
    <property type="entry name" value="INTERLEUKIN-1 RECEPTOR-ASSOCIATED KINASE"/>
    <property type="match status" value="1"/>
</dbReference>
<evidence type="ECO:0000256" key="6">
    <source>
        <dbReference type="ARBA" id="ARBA00022840"/>
    </source>
</evidence>
<proteinExistence type="predicted"/>
<protein>
    <recommendedName>
        <fullName evidence="1">non-specific serine/threonine protein kinase</fullName>
        <ecNumber evidence="1">2.7.11.1</ecNumber>
    </recommendedName>
</protein>
<evidence type="ECO:0000313" key="11">
    <source>
        <dbReference type="Proteomes" id="UP001498771"/>
    </source>
</evidence>
<feature type="domain" description="Protein kinase" evidence="9">
    <location>
        <begin position="43"/>
        <end position="401"/>
    </location>
</feature>
<reference evidence="10 11" key="1">
    <citation type="submission" date="2024-03" db="EMBL/GenBank/DDBJ databases">
        <title>Genome-scale model development and genomic sequencing of the oleaginous clade Lipomyces.</title>
        <authorList>
            <consortium name="Lawrence Berkeley National Laboratory"/>
            <person name="Czajka J.J."/>
            <person name="Han Y."/>
            <person name="Kim J."/>
            <person name="Mondo S.J."/>
            <person name="Hofstad B.A."/>
            <person name="Robles A."/>
            <person name="Haridas S."/>
            <person name="Riley R."/>
            <person name="LaButti K."/>
            <person name="Pangilinan J."/>
            <person name="Andreopoulos W."/>
            <person name="Lipzen A."/>
            <person name="Yan J."/>
            <person name="Wang M."/>
            <person name="Ng V."/>
            <person name="Grigoriev I.V."/>
            <person name="Spatafora J.W."/>
            <person name="Magnuson J.K."/>
            <person name="Baker S.E."/>
            <person name="Pomraning K.R."/>
        </authorList>
    </citation>
    <scope>NUCLEOTIDE SEQUENCE [LARGE SCALE GENOMIC DNA]</scope>
    <source>
        <strain evidence="10 11">Phaff 52-87</strain>
    </source>
</reference>
<dbReference type="InterPro" id="IPR024604">
    <property type="entry name" value="GSG2_C"/>
</dbReference>